<feature type="domain" description="UspA" evidence="2">
    <location>
        <begin position="155"/>
        <end position="276"/>
    </location>
</feature>
<gene>
    <name evidence="3" type="ORF">GGQ63_001212</name>
</gene>
<dbReference type="PANTHER" id="PTHR46268">
    <property type="entry name" value="STRESS RESPONSE PROTEIN NHAX"/>
    <property type="match status" value="1"/>
</dbReference>
<dbReference type="EMBL" id="JACHOO010000002">
    <property type="protein sequence ID" value="MBB5752160.1"/>
    <property type="molecule type" value="Genomic_DNA"/>
</dbReference>
<dbReference type="Pfam" id="PF00582">
    <property type="entry name" value="Usp"/>
    <property type="match status" value="1"/>
</dbReference>
<protein>
    <submittedName>
        <fullName evidence="3">Nucleotide-binding universal stress UspA family protein</fullName>
    </submittedName>
</protein>
<comment type="caution">
    <text evidence="3">The sequence shown here is derived from an EMBL/GenBank/DDBJ whole genome shotgun (WGS) entry which is preliminary data.</text>
</comment>
<dbReference type="CDD" id="cd00293">
    <property type="entry name" value="USP-like"/>
    <property type="match status" value="1"/>
</dbReference>
<evidence type="ECO:0000313" key="3">
    <source>
        <dbReference type="EMBL" id="MBB5752160.1"/>
    </source>
</evidence>
<comment type="similarity">
    <text evidence="1">Belongs to the universal stress protein A family.</text>
</comment>
<proteinExistence type="inferred from homology"/>
<accession>A0A7W9CUH6</accession>
<keyword evidence="4" id="KW-1185">Reference proteome</keyword>
<dbReference type="PRINTS" id="PR01438">
    <property type="entry name" value="UNVRSLSTRESS"/>
</dbReference>
<dbReference type="Gene3D" id="3.40.50.12370">
    <property type="match status" value="1"/>
</dbReference>
<dbReference type="SUPFAM" id="SSF52402">
    <property type="entry name" value="Adenine nucleotide alpha hydrolases-like"/>
    <property type="match status" value="2"/>
</dbReference>
<reference evidence="3 4" key="1">
    <citation type="submission" date="2020-08" db="EMBL/GenBank/DDBJ databases">
        <title>Genomic Encyclopedia of Type Strains, Phase IV (KMG-IV): sequencing the most valuable type-strain genomes for metagenomic binning, comparative biology and taxonomic classification.</title>
        <authorList>
            <person name="Goeker M."/>
        </authorList>
    </citation>
    <scope>NUCLEOTIDE SEQUENCE [LARGE SCALE GENOMIC DNA]</scope>
    <source>
        <strain evidence="3 4">DSM 16268</strain>
    </source>
</reference>
<dbReference type="RefSeq" id="WP_183853566.1">
    <property type="nucleotide sequence ID" value="NZ_JACHOO010000002.1"/>
</dbReference>
<evidence type="ECO:0000259" key="2">
    <source>
        <dbReference type="Pfam" id="PF00582"/>
    </source>
</evidence>
<dbReference type="AlphaFoldDB" id="A0A7W9CUH6"/>
<organism evidence="3 4">
    <name type="scientific">Prosthecomicrobium pneumaticum</name>
    <dbReference type="NCBI Taxonomy" id="81895"/>
    <lineage>
        <taxon>Bacteria</taxon>
        <taxon>Pseudomonadati</taxon>
        <taxon>Pseudomonadota</taxon>
        <taxon>Alphaproteobacteria</taxon>
        <taxon>Hyphomicrobiales</taxon>
        <taxon>Kaistiaceae</taxon>
        <taxon>Prosthecomicrobium</taxon>
    </lineage>
</organism>
<dbReference type="PANTHER" id="PTHR46268:SF15">
    <property type="entry name" value="UNIVERSAL STRESS PROTEIN HP_0031"/>
    <property type="match status" value="1"/>
</dbReference>
<sequence length="276" mass="28558">MAIRDISVIIDNAGSQPAAVAAAELARRFDAHLVGIALAYDPVVPGYGVAPVPADFMVEARERAIDEAKVAASAFGAIAERAGIAAETRITDVLTGGGLDGLVAQLHFSDLVVIGQDDADHSEPMRDAVIEGVLFNAGLPALLIPRKGAPTIPLDRVVVAWDGSTTAAKAVRAAMPVLERAKAVDVVIVGEDLPEGGEPGADVAAHLARHGVPVTIRTVADTAGDIAATLRQAVLESGADLLVMGGYGHSRLREWVFGGVTRSMLDTMTVPVLMAR</sequence>
<dbReference type="Proteomes" id="UP000523821">
    <property type="component" value="Unassembled WGS sequence"/>
</dbReference>
<evidence type="ECO:0000313" key="4">
    <source>
        <dbReference type="Proteomes" id="UP000523821"/>
    </source>
</evidence>
<evidence type="ECO:0000256" key="1">
    <source>
        <dbReference type="ARBA" id="ARBA00008791"/>
    </source>
</evidence>
<name>A0A7W9CUH6_9HYPH</name>
<dbReference type="InterPro" id="IPR006015">
    <property type="entry name" value="Universal_stress_UspA"/>
</dbReference>
<dbReference type="InterPro" id="IPR006016">
    <property type="entry name" value="UspA"/>
</dbReference>